<organism evidence="2 3">
    <name type="scientific">Caerostris extrusa</name>
    <name type="common">Bark spider</name>
    <name type="synonym">Caerostris bankana</name>
    <dbReference type="NCBI Taxonomy" id="172846"/>
    <lineage>
        <taxon>Eukaryota</taxon>
        <taxon>Metazoa</taxon>
        <taxon>Ecdysozoa</taxon>
        <taxon>Arthropoda</taxon>
        <taxon>Chelicerata</taxon>
        <taxon>Arachnida</taxon>
        <taxon>Araneae</taxon>
        <taxon>Araneomorphae</taxon>
        <taxon>Entelegynae</taxon>
        <taxon>Araneoidea</taxon>
        <taxon>Araneidae</taxon>
        <taxon>Caerostris</taxon>
    </lineage>
</organism>
<keyword evidence="3" id="KW-1185">Reference proteome</keyword>
<gene>
    <name evidence="2" type="ORF">CEXT_808191</name>
</gene>
<dbReference type="Proteomes" id="UP001054945">
    <property type="component" value="Unassembled WGS sequence"/>
</dbReference>
<name>A0AAV4S7J6_CAEEX</name>
<keyword evidence="1" id="KW-0472">Membrane</keyword>
<proteinExistence type="predicted"/>
<dbReference type="EMBL" id="BPLR01008944">
    <property type="protein sequence ID" value="GIY28430.1"/>
    <property type="molecule type" value="Genomic_DNA"/>
</dbReference>
<feature type="transmembrane region" description="Helical" evidence="1">
    <location>
        <begin position="44"/>
        <end position="60"/>
    </location>
</feature>
<accession>A0AAV4S7J6</accession>
<keyword evidence="1" id="KW-0812">Transmembrane</keyword>
<keyword evidence="1" id="KW-1133">Transmembrane helix</keyword>
<feature type="transmembrane region" description="Helical" evidence="1">
    <location>
        <begin position="128"/>
        <end position="148"/>
    </location>
</feature>
<comment type="caution">
    <text evidence="2">The sequence shown here is derived from an EMBL/GenBank/DDBJ whole genome shotgun (WGS) entry which is preliminary data.</text>
</comment>
<evidence type="ECO:0000313" key="3">
    <source>
        <dbReference type="Proteomes" id="UP001054945"/>
    </source>
</evidence>
<evidence type="ECO:0000313" key="2">
    <source>
        <dbReference type="EMBL" id="GIY28430.1"/>
    </source>
</evidence>
<reference evidence="2 3" key="1">
    <citation type="submission" date="2021-06" db="EMBL/GenBank/DDBJ databases">
        <title>Caerostris extrusa draft genome.</title>
        <authorList>
            <person name="Kono N."/>
            <person name="Arakawa K."/>
        </authorList>
    </citation>
    <scope>NUCLEOTIDE SEQUENCE [LARGE SCALE GENOMIC DNA]</scope>
</reference>
<evidence type="ECO:0000256" key="1">
    <source>
        <dbReference type="SAM" id="Phobius"/>
    </source>
</evidence>
<protein>
    <submittedName>
        <fullName evidence="2">Uncharacterized protein</fullName>
    </submittedName>
</protein>
<dbReference type="AlphaFoldDB" id="A0AAV4S7J6"/>
<sequence>MSSSSSNAISSLLKWRFKAAHRIDLSLMSLSGEDDVVQKSLKRGFFFIIVIHFTVITPVFRNSSVSREDLKESWKNGKNENFKSAEVWVKILTVLFRDSICDVELKTSGSTLDKGEDDVVQKSLKRGFFFIIVIHFTVTTPAFCNSSVSRKDLKESWKNGKNERFGCFSSLCTRYGTENIYEYAVDVDDKFVGRNAIGLS</sequence>